<protein>
    <recommendedName>
        <fullName evidence="2">Ig-like domain-containing protein</fullName>
    </recommendedName>
</protein>
<dbReference type="PROSITE" id="PS50835">
    <property type="entry name" value="IG_LIKE"/>
    <property type="match status" value="1"/>
</dbReference>
<evidence type="ECO:0000259" key="2">
    <source>
        <dbReference type="PROSITE" id="PS50835"/>
    </source>
</evidence>
<sequence>MSSTSFLVLVLVFIVTCSEAELATEFAEASDGGTASLPCNLTPTHSPDKVGIVVWHKGIHEDPIYKYDLRGNRPQHWAEPSLGDRFFMRILDDNRSVLTISPTNLSDESVYHCRVDFLTSPSRITHVNLTIIEICFVEFVSAKHVQRKEENSFLFHISKVFRIGA</sequence>
<evidence type="ECO:0000313" key="4">
    <source>
        <dbReference type="Proteomes" id="UP001516400"/>
    </source>
</evidence>
<feature type="chain" id="PRO_5044893339" description="Ig-like domain-containing protein" evidence="1">
    <location>
        <begin position="21"/>
        <end position="165"/>
    </location>
</feature>
<dbReference type="SUPFAM" id="SSF48726">
    <property type="entry name" value="Immunoglobulin"/>
    <property type="match status" value="1"/>
</dbReference>
<dbReference type="Pfam" id="PF07686">
    <property type="entry name" value="V-set"/>
    <property type="match status" value="1"/>
</dbReference>
<dbReference type="AlphaFoldDB" id="A0ABD2PCP8"/>
<dbReference type="InterPro" id="IPR013106">
    <property type="entry name" value="Ig_V-set"/>
</dbReference>
<gene>
    <name evidence="3" type="ORF">HHI36_003019</name>
</gene>
<dbReference type="InterPro" id="IPR007110">
    <property type="entry name" value="Ig-like_dom"/>
</dbReference>
<dbReference type="InterPro" id="IPR013783">
    <property type="entry name" value="Ig-like_fold"/>
</dbReference>
<keyword evidence="1" id="KW-0732">Signal</keyword>
<proteinExistence type="predicted"/>
<feature type="signal peptide" evidence="1">
    <location>
        <begin position="1"/>
        <end position="20"/>
    </location>
</feature>
<dbReference type="InterPro" id="IPR003599">
    <property type="entry name" value="Ig_sub"/>
</dbReference>
<keyword evidence="4" id="KW-1185">Reference proteome</keyword>
<dbReference type="Gene3D" id="2.60.40.10">
    <property type="entry name" value="Immunoglobulins"/>
    <property type="match status" value="1"/>
</dbReference>
<reference evidence="3 4" key="1">
    <citation type="journal article" date="2021" name="BMC Biol.">
        <title>Horizontally acquired antibacterial genes associated with adaptive radiation of ladybird beetles.</title>
        <authorList>
            <person name="Li H.S."/>
            <person name="Tang X.F."/>
            <person name="Huang Y.H."/>
            <person name="Xu Z.Y."/>
            <person name="Chen M.L."/>
            <person name="Du X.Y."/>
            <person name="Qiu B.Y."/>
            <person name="Chen P.T."/>
            <person name="Zhang W."/>
            <person name="Slipinski A."/>
            <person name="Escalona H.E."/>
            <person name="Waterhouse R.M."/>
            <person name="Zwick A."/>
            <person name="Pang H."/>
        </authorList>
    </citation>
    <scope>NUCLEOTIDE SEQUENCE [LARGE SCALE GENOMIC DNA]</scope>
    <source>
        <strain evidence="3">SYSU2018</strain>
    </source>
</reference>
<evidence type="ECO:0000256" key="1">
    <source>
        <dbReference type="SAM" id="SignalP"/>
    </source>
</evidence>
<organism evidence="3 4">
    <name type="scientific">Cryptolaemus montrouzieri</name>
    <dbReference type="NCBI Taxonomy" id="559131"/>
    <lineage>
        <taxon>Eukaryota</taxon>
        <taxon>Metazoa</taxon>
        <taxon>Ecdysozoa</taxon>
        <taxon>Arthropoda</taxon>
        <taxon>Hexapoda</taxon>
        <taxon>Insecta</taxon>
        <taxon>Pterygota</taxon>
        <taxon>Neoptera</taxon>
        <taxon>Endopterygota</taxon>
        <taxon>Coleoptera</taxon>
        <taxon>Polyphaga</taxon>
        <taxon>Cucujiformia</taxon>
        <taxon>Coccinelloidea</taxon>
        <taxon>Coccinellidae</taxon>
        <taxon>Scymninae</taxon>
        <taxon>Scymnini</taxon>
        <taxon>Cryptolaemus</taxon>
    </lineage>
</organism>
<dbReference type="PANTHER" id="PTHR23278">
    <property type="entry name" value="SIDESTEP PROTEIN"/>
    <property type="match status" value="1"/>
</dbReference>
<name>A0ABD2PCP8_9CUCU</name>
<dbReference type="SMART" id="SM00409">
    <property type="entry name" value="IG"/>
    <property type="match status" value="1"/>
</dbReference>
<dbReference type="InterPro" id="IPR036179">
    <property type="entry name" value="Ig-like_dom_sf"/>
</dbReference>
<dbReference type="EMBL" id="JABFTP020000185">
    <property type="protein sequence ID" value="KAL3288580.1"/>
    <property type="molecule type" value="Genomic_DNA"/>
</dbReference>
<dbReference type="PANTHER" id="PTHR23278:SF19">
    <property type="entry name" value="OBSCURIN"/>
    <property type="match status" value="1"/>
</dbReference>
<dbReference type="Proteomes" id="UP001516400">
    <property type="component" value="Unassembled WGS sequence"/>
</dbReference>
<feature type="domain" description="Ig-like" evidence="2">
    <location>
        <begin position="18"/>
        <end position="130"/>
    </location>
</feature>
<comment type="caution">
    <text evidence="3">The sequence shown here is derived from an EMBL/GenBank/DDBJ whole genome shotgun (WGS) entry which is preliminary data.</text>
</comment>
<evidence type="ECO:0000313" key="3">
    <source>
        <dbReference type="EMBL" id="KAL3288580.1"/>
    </source>
</evidence>
<accession>A0ABD2PCP8</accession>